<protein>
    <recommendedName>
        <fullName evidence="3">DspFAvrF family protein</fullName>
    </recommendedName>
</protein>
<proteinExistence type="predicted"/>
<reference evidence="1 2" key="1">
    <citation type="submission" date="2014-04" db="EMBL/GenBank/DDBJ databases">
        <title>Draft genome sequence of Pantoea beijingensis strain LMG 27579, an emerging pathogen to Pleurotus eryngii with potential industrial application.</title>
        <authorList>
            <person name="Xu F."/>
            <person name="Liu Y."/>
            <person name="Wang S."/>
            <person name="Yin Y."/>
            <person name="Ma Y."/>
            <person name="Zhao S."/>
            <person name="Rong C."/>
        </authorList>
    </citation>
    <scope>NUCLEOTIDE SEQUENCE [LARGE SCALE GENOMIC DNA]</scope>
    <source>
        <strain evidence="1 2">LMG 27579</strain>
    </source>
</reference>
<dbReference type="AlphaFoldDB" id="A0A443IAB9"/>
<dbReference type="EMBL" id="JMEE01000044">
    <property type="protein sequence ID" value="RWR01003.1"/>
    <property type="molecule type" value="Genomic_DNA"/>
</dbReference>
<gene>
    <name evidence="1" type="ORF">ED28_16265</name>
</gene>
<dbReference type="CDD" id="cd17024">
    <property type="entry name" value="T3SC_IA_DspF-like"/>
    <property type="match status" value="1"/>
</dbReference>
<keyword evidence="2" id="KW-1185">Reference proteome</keyword>
<organism evidence="1 2">
    <name type="scientific">[Pantoea] beijingensis</name>
    <dbReference type="NCBI Taxonomy" id="1324864"/>
    <lineage>
        <taxon>Bacteria</taxon>
        <taxon>Pseudomonadati</taxon>
        <taxon>Pseudomonadota</taxon>
        <taxon>Gammaproteobacteria</taxon>
        <taxon>Enterobacterales</taxon>
        <taxon>Erwiniaceae</taxon>
        <taxon>Erwinia</taxon>
    </lineage>
</organism>
<dbReference type="RefSeq" id="WP_128179075.1">
    <property type="nucleotide sequence ID" value="NZ_CP071409.1"/>
</dbReference>
<name>A0A443IAB9_9GAMM</name>
<dbReference type="Pfam" id="PF05932">
    <property type="entry name" value="CesT"/>
    <property type="match status" value="1"/>
</dbReference>
<dbReference type="GO" id="GO:0030254">
    <property type="term" value="P:protein secretion by the type III secretion system"/>
    <property type="evidence" value="ECO:0007669"/>
    <property type="project" value="InterPro"/>
</dbReference>
<evidence type="ECO:0000313" key="2">
    <source>
        <dbReference type="Proteomes" id="UP000288794"/>
    </source>
</evidence>
<evidence type="ECO:0008006" key="3">
    <source>
        <dbReference type="Google" id="ProtNLM"/>
    </source>
</evidence>
<dbReference type="SUPFAM" id="SSF69635">
    <property type="entry name" value="Type III secretory system chaperone-like"/>
    <property type="match status" value="1"/>
</dbReference>
<evidence type="ECO:0000313" key="1">
    <source>
        <dbReference type="EMBL" id="RWR01003.1"/>
    </source>
</evidence>
<comment type="caution">
    <text evidence="1">The sequence shown here is derived from an EMBL/GenBank/DDBJ whole genome shotgun (WGS) entry which is preliminary data.</text>
</comment>
<sequence>MNESAHLQNLLSHYGRRLNTSLRLENGTCALFTAQKQEAAIIELPPASDVVVLHCQVMALRHDASASLLRSLLTLNFEMDAMRGCWLALEEENLRLCTQQKLSSLDNHSFIILLDGFIQQANDVQSFLREYVRTLLS</sequence>
<dbReference type="InterPro" id="IPR010261">
    <property type="entry name" value="Tir_chaperone"/>
</dbReference>
<dbReference type="Proteomes" id="UP000288794">
    <property type="component" value="Unassembled WGS sequence"/>
</dbReference>
<dbReference type="Gene3D" id="3.30.1460.10">
    <property type="match status" value="1"/>
</dbReference>
<accession>A0A443IAB9</accession>